<dbReference type="Proteomes" id="UP001147653">
    <property type="component" value="Unassembled WGS sequence"/>
</dbReference>
<dbReference type="NCBIfam" id="TIGR01392">
    <property type="entry name" value="homoserO_Ac_trn"/>
    <property type="match status" value="1"/>
</dbReference>
<dbReference type="AlphaFoldDB" id="A0A9X3NAF9"/>
<sequence length="332" mass="37147">MVETLVLPEGLKLESGAHLAPLEIAYARYGDPANPVVYICHALTGDAEVVTWWDTLIGPGKTIDTDRFHVICSNILGGCKGTTGPASTNPATGERYGLDFPLFTVRDMAETHRALLRGLGIEKVYAAVGGSLGGMQILQWSLDHPDEIERAVLVCATARLSAQNIAFSKVARHAIHNHDAMDVARMMAHITYLSEEGMELKFSRARRVPGAEMTIQSDFEVEHYLDHQAKIFLARFDPHTYLYLSRVMDYYEPFADGPAAPPTKYLLVSFSSDWRFGTEHSVYMEEQLRALGADVRHHEVESPWGHDSFLMDVPEYHRHVRDFVYQEAAATL</sequence>
<dbReference type="Gene3D" id="3.40.50.1820">
    <property type="entry name" value="alpha/beta hydrolase"/>
    <property type="match status" value="1"/>
</dbReference>
<keyword evidence="1 2" id="KW-0808">Transferase</keyword>
<protein>
    <recommendedName>
        <fullName evidence="2">Homoserine O-succinyltransferase</fullName>
        <shortName evidence="2">HST</shortName>
        <ecNumber evidence="2">2.3.1.46</ecNumber>
    </recommendedName>
    <alternativeName>
        <fullName evidence="2">Homoserine transsuccinylase</fullName>
        <shortName evidence="2">HTS</shortName>
    </alternativeName>
</protein>
<dbReference type="InterPro" id="IPR029058">
    <property type="entry name" value="AB_hydrolase_fold"/>
</dbReference>
<gene>
    <name evidence="2" type="primary">metXS</name>
    <name evidence="5" type="ORF">OJ997_13520</name>
</gene>
<comment type="pathway">
    <text evidence="2">Amino-acid biosynthesis; L-methionine biosynthesis via de novo pathway; O-succinyl-L-homoserine from L-homoserine: step 1/1.</text>
</comment>
<organism evidence="5 6">
    <name type="scientific">Solirubrobacter phytolaccae</name>
    <dbReference type="NCBI Taxonomy" id="1404360"/>
    <lineage>
        <taxon>Bacteria</taxon>
        <taxon>Bacillati</taxon>
        <taxon>Actinomycetota</taxon>
        <taxon>Thermoleophilia</taxon>
        <taxon>Solirubrobacterales</taxon>
        <taxon>Solirubrobacteraceae</taxon>
        <taxon>Solirubrobacter</taxon>
    </lineage>
</organism>
<comment type="caution">
    <text evidence="5">The sequence shown here is derived from an EMBL/GenBank/DDBJ whole genome shotgun (WGS) entry which is preliminary data.</text>
</comment>
<keyword evidence="2" id="KW-0963">Cytoplasm</keyword>
<dbReference type="PANTHER" id="PTHR32268">
    <property type="entry name" value="HOMOSERINE O-ACETYLTRANSFERASE"/>
    <property type="match status" value="1"/>
</dbReference>
<feature type="site" description="Important for acyl-CoA specificity" evidence="2">
    <location>
        <position position="275"/>
    </location>
</feature>
<dbReference type="PIRSF" id="PIRSF000443">
    <property type="entry name" value="Homoser_Ac_trans"/>
    <property type="match status" value="1"/>
</dbReference>
<dbReference type="InterPro" id="IPR000073">
    <property type="entry name" value="AB_hydrolase_1"/>
</dbReference>
<comment type="function">
    <text evidence="2">Transfers a succinyl group from succinyl-CoA to L-homoserine, forming succinyl-L-homoserine.</text>
</comment>
<dbReference type="GO" id="GO:0008899">
    <property type="term" value="F:homoserine O-succinyltransferase activity"/>
    <property type="evidence" value="ECO:0007669"/>
    <property type="project" value="UniProtKB-UniRule"/>
</dbReference>
<comment type="subcellular location">
    <subcellularLocation>
        <location evidence="2">Cytoplasm</location>
    </subcellularLocation>
</comment>
<keyword evidence="2 5" id="KW-0012">Acyltransferase</keyword>
<dbReference type="EMBL" id="JAPDDP010000020">
    <property type="protein sequence ID" value="MDA0181320.1"/>
    <property type="molecule type" value="Genomic_DNA"/>
</dbReference>
<keyword evidence="2" id="KW-0486">Methionine biosynthesis</keyword>
<feature type="domain" description="AB hydrolase-1" evidence="4">
    <location>
        <begin position="35"/>
        <end position="310"/>
    </location>
</feature>
<dbReference type="RefSeq" id="WP_270025634.1">
    <property type="nucleotide sequence ID" value="NZ_JAPDDP010000020.1"/>
</dbReference>
<dbReference type="GO" id="GO:0005737">
    <property type="term" value="C:cytoplasm"/>
    <property type="evidence" value="ECO:0007669"/>
    <property type="project" value="UniProtKB-SubCell"/>
</dbReference>
<evidence type="ECO:0000259" key="4">
    <source>
        <dbReference type="Pfam" id="PF00561"/>
    </source>
</evidence>
<dbReference type="InterPro" id="IPR008220">
    <property type="entry name" value="HAT_MetX-like"/>
</dbReference>
<dbReference type="SUPFAM" id="SSF53474">
    <property type="entry name" value="alpha/beta-Hydrolases"/>
    <property type="match status" value="1"/>
</dbReference>
<dbReference type="EC" id="2.3.1.46" evidence="2"/>
<dbReference type="GO" id="GO:0004414">
    <property type="term" value="F:homoserine O-acetyltransferase activity"/>
    <property type="evidence" value="ECO:0007669"/>
    <property type="project" value="TreeGrafter"/>
</dbReference>
<feature type="active site" description="Nucleophile" evidence="2 3">
    <location>
        <position position="131"/>
    </location>
</feature>
<comment type="similarity">
    <text evidence="2">Belongs to the AB hydrolase superfamily. MetX family.</text>
</comment>
<feature type="binding site" evidence="2">
    <location>
        <position position="307"/>
    </location>
    <ligand>
        <name>substrate</name>
    </ligand>
</feature>
<evidence type="ECO:0000256" key="2">
    <source>
        <dbReference type="HAMAP-Rule" id="MF_00296"/>
    </source>
</evidence>
<dbReference type="HAMAP" id="MF_00296">
    <property type="entry name" value="MetX_acyltransf"/>
    <property type="match status" value="1"/>
</dbReference>
<accession>A0A9X3NAF9</accession>
<proteinExistence type="inferred from homology"/>
<keyword evidence="6" id="KW-1185">Reference proteome</keyword>
<comment type="catalytic activity">
    <reaction evidence="2">
        <text>L-homoserine + succinyl-CoA = O-succinyl-L-homoserine + CoA</text>
        <dbReference type="Rhea" id="RHEA:22008"/>
        <dbReference type="ChEBI" id="CHEBI:57287"/>
        <dbReference type="ChEBI" id="CHEBI:57292"/>
        <dbReference type="ChEBI" id="CHEBI:57476"/>
        <dbReference type="ChEBI" id="CHEBI:57661"/>
        <dbReference type="EC" id="2.3.1.46"/>
    </reaction>
</comment>
<feature type="binding site" evidence="2">
    <location>
        <position position="185"/>
    </location>
    <ligand>
        <name>substrate</name>
    </ligand>
</feature>
<reference evidence="5" key="1">
    <citation type="submission" date="2022-10" db="EMBL/GenBank/DDBJ databases">
        <title>The WGS of Solirubrobacter phytolaccae KCTC 29190.</title>
        <authorList>
            <person name="Jiang Z."/>
        </authorList>
    </citation>
    <scope>NUCLEOTIDE SEQUENCE</scope>
    <source>
        <strain evidence="5">KCTC 29190</strain>
    </source>
</reference>
<feature type="active site" evidence="2 3">
    <location>
        <position position="306"/>
    </location>
</feature>
<dbReference type="GO" id="GO:0009086">
    <property type="term" value="P:methionine biosynthetic process"/>
    <property type="evidence" value="ECO:0007669"/>
    <property type="project" value="UniProtKB-UniRule"/>
</dbReference>
<evidence type="ECO:0000256" key="3">
    <source>
        <dbReference type="PIRSR" id="PIRSR000443-1"/>
    </source>
</evidence>
<dbReference type="PANTHER" id="PTHR32268:SF11">
    <property type="entry name" value="HOMOSERINE O-ACETYLTRANSFERASE"/>
    <property type="match status" value="1"/>
</dbReference>
<dbReference type="NCBIfam" id="NF001209">
    <property type="entry name" value="PRK00175.1"/>
    <property type="match status" value="1"/>
</dbReference>
<comment type="caution">
    <text evidence="2">Lacks conserved residue(s) required for the propagation of feature annotation.</text>
</comment>
<feature type="active site" evidence="2 3">
    <location>
        <position position="273"/>
    </location>
</feature>
<evidence type="ECO:0000313" key="5">
    <source>
        <dbReference type="EMBL" id="MDA0181320.1"/>
    </source>
</evidence>
<evidence type="ECO:0000256" key="1">
    <source>
        <dbReference type="ARBA" id="ARBA00022679"/>
    </source>
</evidence>
<keyword evidence="2" id="KW-0028">Amino-acid biosynthesis</keyword>
<dbReference type="Pfam" id="PF00561">
    <property type="entry name" value="Abhydrolase_1"/>
    <property type="match status" value="1"/>
</dbReference>
<name>A0A9X3NAF9_9ACTN</name>
<evidence type="ECO:0000313" key="6">
    <source>
        <dbReference type="Proteomes" id="UP001147653"/>
    </source>
</evidence>
<dbReference type="GO" id="GO:0009092">
    <property type="term" value="P:homoserine metabolic process"/>
    <property type="evidence" value="ECO:0007669"/>
    <property type="project" value="TreeGrafter"/>
</dbReference>
<comment type="subunit">
    <text evidence="2">Homodimer.</text>
</comment>